<protein>
    <submittedName>
        <fullName evidence="7">Phosphocarrier protein HPr</fullName>
        <ecNumber evidence="7">2.7.11.-</ecNumber>
    </submittedName>
</protein>
<dbReference type="PROSITE" id="PS00589">
    <property type="entry name" value="PTS_HPR_SER"/>
    <property type="match status" value="1"/>
</dbReference>
<keyword evidence="4" id="KW-0598">Phosphotransferase system</keyword>
<dbReference type="EC" id="2.7.11.-" evidence="7"/>
<evidence type="ECO:0000256" key="4">
    <source>
        <dbReference type="ARBA" id="ARBA00022683"/>
    </source>
</evidence>
<dbReference type="KEGG" id="tpla:ElP_75600"/>
<dbReference type="OrthoDB" id="9809047at2"/>
<dbReference type="PRINTS" id="PR00107">
    <property type="entry name" value="PHOSPHOCPHPR"/>
</dbReference>
<dbReference type="RefSeq" id="WP_145279783.1">
    <property type="nucleotide sequence ID" value="NZ_CP036429.1"/>
</dbReference>
<evidence type="ECO:0000313" key="7">
    <source>
        <dbReference type="EMBL" id="QDV39589.1"/>
    </source>
</evidence>
<feature type="domain" description="HPr" evidence="6">
    <location>
        <begin position="15"/>
        <end position="101"/>
    </location>
</feature>
<feature type="region of interest" description="Disordered" evidence="5">
    <location>
        <begin position="1"/>
        <end position="20"/>
    </location>
</feature>
<keyword evidence="3" id="KW-0963">Cytoplasm</keyword>
<evidence type="ECO:0000256" key="3">
    <source>
        <dbReference type="ARBA" id="ARBA00022490"/>
    </source>
</evidence>
<dbReference type="Pfam" id="PF00381">
    <property type="entry name" value="PTS-HPr"/>
    <property type="match status" value="1"/>
</dbReference>
<name>A0A518HFG4_9BACT</name>
<dbReference type="NCBIfam" id="TIGR01003">
    <property type="entry name" value="PTS_HPr_family"/>
    <property type="match status" value="1"/>
</dbReference>
<keyword evidence="8" id="KW-1185">Reference proteome</keyword>
<geneLocation type="plasmid" evidence="8">
    <name>pelp_3</name>
</geneLocation>
<sequence length="101" mass="10402">MIPTQNGTTPGPGGPVHRRFEVTDPAGLHLRAAARLAQAAAGFVAEVRVRGDGRVADARSILDLMMLAADCGSRLDLEARGADAEAAARVLADLVGATRTV</sequence>
<accession>A0A518HFG4</accession>
<evidence type="ECO:0000313" key="8">
    <source>
        <dbReference type="Proteomes" id="UP000317835"/>
    </source>
</evidence>
<dbReference type="Gene3D" id="3.30.1340.10">
    <property type="entry name" value="HPr-like"/>
    <property type="match status" value="1"/>
</dbReference>
<dbReference type="GO" id="GO:0009401">
    <property type="term" value="P:phosphoenolpyruvate-dependent sugar phosphotransferase system"/>
    <property type="evidence" value="ECO:0007669"/>
    <property type="project" value="UniProtKB-KW"/>
</dbReference>
<dbReference type="GO" id="GO:0016740">
    <property type="term" value="F:transferase activity"/>
    <property type="evidence" value="ECO:0007669"/>
    <property type="project" value="UniProtKB-KW"/>
</dbReference>
<keyword evidence="7" id="KW-0614">Plasmid</keyword>
<dbReference type="GO" id="GO:0005737">
    <property type="term" value="C:cytoplasm"/>
    <property type="evidence" value="ECO:0007669"/>
    <property type="project" value="UniProtKB-SubCell"/>
</dbReference>
<dbReference type="Proteomes" id="UP000317835">
    <property type="component" value="Plasmid pElP_3"/>
</dbReference>
<keyword evidence="7" id="KW-0808">Transferase</keyword>
<dbReference type="EMBL" id="CP036429">
    <property type="protein sequence ID" value="QDV39589.1"/>
    <property type="molecule type" value="Genomic_DNA"/>
</dbReference>
<dbReference type="InterPro" id="IPR002114">
    <property type="entry name" value="PTS_HPr_Ser_P_site"/>
</dbReference>
<organism evidence="7 8">
    <name type="scientific">Tautonia plasticadhaerens</name>
    <dbReference type="NCBI Taxonomy" id="2527974"/>
    <lineage>
        <taxon>Bacteria</taxon>
        <taxon>Pseudomonadati</taxon>
        <taxon>Planctomycetota</taxon>
        <taxon>Planctomycetia</taxon>
        <taxon>Isosphaerales</taxon>
        <taxon>Isosphaeraceae</taxon>
        <taxon>Tautonia</taxon>
    </lineage>
</organism>
<comment type="similarity">
    <text evidence="2">Belongs to the HPr family.</text>
</comment>
<evidence type="ECO:0000256" key="1">
    <source>
        <dbReference type="ARBA" id="ARBA00004496"/>
    </source>
</evidence>
<reference evidence="7 8" key="1">
    <citation type="submission" date="2019-02" db="EMBL/GenBank/DDBJ databases">
        <title>Deep-cultivation of Planctomycetes and their phenomic and genomic characterization uncovers novel biology.</title>
        <authorList>
            <person name="Wiegand S."/>
            <person name="Jogler M."/>
            <person name="Boedeker C."/>
            <person name="Pinto D."/>
            <person name="Vollmers J."/>
            <person name="Rivas-Marin E."/>
            <person name="Kohn T."/>
            <person name="Peeters S.H."/>
            <person name="Heuer A."/>
            <person name="Rast P."/>
            <person name="Oberbeckmann S."/>
            <person name="Bunk B."/>
            <person name="Jeske O."/>
            <person name="Meyerdierks A."/>
            <person name="Storesund J.E."/>
            <person name="Kallscheuer N."/>
            <person name="Luecker S."/>
            <person name="Lage O.M."/>
            <person name="Pohl T."/>
            <person name="Merkel B.J."/>
            <person name="Hornburger P."/>
            <person name="Mueller R.-W."/>
            <person name="Bruemmer F."/>
            <person name="Labrenz M."/>
            <person name="Spormann A.M."/>
            <person name="Op den Camp H."/>
            <person name="Overmann J."/>
            <person name="Amann R."/>
            <person name="Jetten M.S.M."/>
            <person name="Mascher T."/>
            <person name="Medema M.H."/>
            <person name="Devos D.P."/>
            <person name="Kaster A.-K."/>
            <person name="Ovreas L."/>
            <person name="Rohde M."/>
            <person name="Galperin M.Y."/>
            <person name="Jogler C."/>
        </authorList>
    </citation>
    <scope>NUCLEOTIDE SEQUENCE [LARGE SCALE GENOMIC DNA]</scope>
    <source>
        <strain evidence="7 8">ElP</strain>
        <plasmid evidence="8">pelp_3</plasmid>
    </source>
</reference>
<gene>
    <name evidence="7" type="primary">ptsH</name>
    <name evidence="7" type="ORF">ElP_75600</name>
</gene>
<dbReference type="AlphaFoldDB" id="A0A518HFG4"/>
<evidence type="ECO:0000256" key="5">
    <source>
        <dbReference type="SAM" id="MobiDB-lite"/>
    </source>
</evidence>
<proteinExistence type="inferred from homology"/>
<dbReference type="PANTHER" id="PTHR33705">
    <property type="entry name" value="PHOSPHOCARRIER PROTEIN HPR"/>
    <property type="match status" value="1"/>
</dbReference>
<evidence type="ECO:0000256" key="2">
    <source>
        <dbReference type="ARBA" id="ARBA00010736"/>
    </source>
</evidence>
<dbReference type="PROSITE" id="PS51350">
    <property type="entry name" value="PTS_HPR_DOM"/>
    <property type="match status" value="1"/>
</dbReference>
<dbReference type="SUPFAM" id="SSF55594">
    <property type="entry name" value="HPr-like"/>
    <property type="match status" value="1"/>
</dbReference>
<dbReference type="InterPro" id="IPR035895">
    <property type="entry name" value="HPr-like_sf"/>
</dbReference>
<dbReference type="InterPro" id="IPR000032">
    <property type="entry name" value="HPr-like"/>
</dbReference>
<comment type="subcellular location">
    <subcellularLocation>
        <location evidence="1">Cytoplasm</location>
    </subcellularLocation>
</comment>
<dbReference type="PANTHER" id="PTHR33705:SF2">
    <property type="entry name" value="PHOSPHOCARRIER PROTEIN NPR"/>
    <property type="match status" value="1"/>
</dbReference>
<evidence type="ECO:0000259" key="6">
    <source>
        <dbReference type="PROSITE" id="PS51350"/>
    </source>
</evidence>
<dbReference type="InterPro" id="IPR050399">
    <property type="entry name" value="HPr"/>
</dbReference>